<reference evidence="2 3" key="1">
    <citation type="submission" date="2018-01" db="EMBL/GenBank/DDBJ databases">
        <title>Genome characterization of the sugarcane-associated fungus Trichoderma ghanense CCMA-1212 and their application in lignocelulose bioconversion.</title>
        <authorList>
            <person name="Steindorff A.S."/>
            <person name="Mendes T.D."/>
            <person name="Vilela E.S.D."/>
            <person name="Rodrigues D.S."/>
            <person name="Formighieri E.F."/>
            <person name="Melo I.S."/>
            <person name="Favaro L.C.L."/>
        </authorList>
    </citation>
    <scope>NUCLEOTIDE SEQUENCE [LARGE SCALE GENOMIC DNA]</scope>
    <source>
        <strain evidence="2 3">CCMA-1212</strain>
    </source>
</reference>
<accession>A0ABY2HFJ8</accession>
<feature type="region of interest" description="Disordered" evidence="1">
    <location>
        <begin position="543"/>
        <end position="565"/>
    </location>
</feature>
<evidence type="ECO:0000313" key="2">
    <source>
        <dbReference type="EMBL" id="TFB07087.1"/>
    </source>
</evidence>
<proteinExistence type="predicted"/>
<feature type="region of interest" description="Disordered" evidence="1">
    <location>
        <begin position="586"/>
        <end position="624"/>
    </location>
</feature>
<protein>
    <recommendedName>
        <fullName evidence="4">Serine protease</fullName>
    </recommendedName>
</protein>
<name>A0ABY2HFJ8_9HYPO</name>
<dbReference type="Proteomes" id="UP001642720">
    <property type="component" value="Unassembled WGS sequence"/>
</dbReference>
<organism evidence="2 3">
    <name type="scientific">Trichoderma ghanense</name>
    <dbReference type="NCBI Taxonomy" id="65468"/>
    <lineage>
        <taxon>Eukaryota</taxon>
        <taxon>Fungi</taxon>
        <taxon>Dikarya</taxon>
        <taxon>Ascomycota</taxon>
        <taxon>Pezizomycotina</taxon>
        <taxon>Sordariomycetes</taxon>
        <taxon>Hypocreomycetidae</taxon>
        <taxon>Hypocreales</taxon>
        <taxon>Hypocreaceae</taxon>
        <taxon>Trichoderma</taxon>
    </lineage>
</organism>
<gene>
    <name evidence="2" type="ORF">CCMA1212_001166</name>
</gene>
<evidence type="ECO:0000256" key="1">
    <source>
        <dbReference type="SAM" id="MobiDB-lite"/>
    </source>
</evidence>
<feature type="region of interest" description="Disordered" evidence="1">
    <location>
        <begin position="651"/>
        <end position="695"/>
    </location>
</feature>
<comment type="caution">
    <text evidence="2">The sequence shown here is derived from an EMBL/GenBank/DDBJ whole genome shotgun (WGS) entry which is preliminary data.</text>
</comment>
<sequence length="695" mass="76892">MQAIPPGAEEQEYYYYGLPSNPKLIARTSTNIWVNPQMPGPTTFTGTFNMYRKMLQPVGRHPLLHQLWNNANSSLRVQIIDAVGSIQWNAIDVLRIGFPHEDSPITLMIAVTPDTLSWSQGYTTAAQCKSILEQHGIYGVECEIRESVVTFLTQPDEKILQLSSNFPDSFSAEHRDGSIHAQFTDYLGTRIAIKDKPSHAGTKGIYLSLAPSSPEGKPMLVALTCRHVVIPTRSEGIQTYRRPESGPFKDIIQVDQPTFESELEILEAWIANGKPHDSSALLLRDTMKPLRAAPSRVFGRVLFSPEFSCSTADGSATWLKDWALIELEPTSHQAPLNSITNRIFIGPEHNFASLVRTAKSGWKGLPTPKAPEMNAGCFNLLKQVVPCEELFNPPDIAEYFDEPAICVAKYGPTSGLTIGLGNTLKSVTRTTDTPGGGREYISEEWPIISVLRARDRAARFAEPGDSGSCIWDMKGRPAGIVMTGNGINGMNDVTYASPLERLLADIKSHGFELVPYIAVLHIQWWAQAGISPNLKRQRTHLLASEDPGHNNNPGPGDDPEHNKNCLHAVLPPQAADAQIRDLLRDELPVDQQPASKRVSQSASLGRIARDDNVQSGSSKTSSLMNRMTPSALKTRFKSFWMESPVYRKEMGKTSAVAAKRAQPQASRQLPRNQHKSRVHPKQLERNQPHGDTNAW</sequence>
<dbReference type="EMBL" id="PPTA01000001">
    <property type="protein sequence ID" value="TFB07087.1"/>
    <property type="molecule type" value="Genomic_DNA"/>
</dbReference>
<dbReference type="GeneID" id="300573050"/>
<feature type="compositionally biased region" description="Polar residues" evidence="1">
    <location>
        <begin position="592"/>
        <end position="603"/>
    </location>
</feature>
<dbReference type="RefSeq" id="XP_073563288.1">
    <property type="nucleotide sequence ID" value="XM_073698600.1"/>
</dbReference>
<evidence type="ECO:0008006" key="4">
    <source>
        <dbReference type="Google" id="ProtNLM"/>
    </source>
</evidence>
<evidence type="ECO:0000313" key="3">
    <source>
        <dbReference type="Proteomes" id="UP001642720"/>
    </source>
</evidence>
<feature type="compositionally biased region" description="Polar residues" evidence="1">
    <location>
        <begin position="613"/>
        <end position="624"/>
    </location>
</feature>
<keyword evidence="3" id="KW-1185">Reference proteome</keyword>